<dbReference type="CDD" id="cd17992">
    <property type="entry name" value="DEXHc_RecG"/>
    <property type="match status" value="1"/>
</dbReference>
<dbReference type="FunFam" id="3.40.50.300:FF:000391">
    <property type="entry name" value="ATP-dependent DNA helicase RecG"/>
    <property type="match status" value="1"/>
</dbReference>
<dbReference type="CDD" id="cd04488">
    <property type="entry name" value="RecG_wedge_OBF"/>
    <property type="match status" value="1"/>
</dbReference>
<dbReference type="NCBIfam" id="TIGR00643">
    <property type="entry name" value="recG"/>
    <property type="match status" value="1"/>
</dbReference>
<dbReference type="EC" id="5.6.2.4" evidence="13"/>
<dbReference type="InterPro" id="IPR004609">
    <property type="entry name" value="ATP-dep_DNA_helicase_RecG"/>
</dbReference>
<keyword evidence="4" id="KW-0227">DNA damage</keyword>
<dbReference type="InterPro" id="IPR001650">
    <property type="entry name" value="Helicase_C-like"/>
</dbReference>
<dbReference type="GO" id="GO:0005524">
    <property type="term" value="F:ATP binding"/>
    <property type="evidence" value="ECO:0007669"/>
    <property type="project" value="UniProtKB-KW"/>
</dbReference>
<comment type="catalytic activity">
    <reaction evidence="12">
        <text>Couples ATP hydrolysis with the unwinding of duplex DNA by translocating in the 3'-5' direction.</text>
        <dbReference type="EC" id="5.6.2.4"/>
    </reaction>
</comment>
<evidence type="ECO:0000256" key="9">
    <source>
        <dbReference type="ARBA" id="ARBA00023172"/>
    </source>
</evidence>
<accession>A0A381TG18</accession>
<keyword evidence="8" id="KW-0238">DNA-binding</keyword>
<dbReference type="SMART" id="SM00487">
    <property type="entry name" value="DEXDc"/>
    <property type="match status" value="1"/>
</dbReference>
<evidence type="ECO:0000256" key="6">
    <source>
        <dbReference type="ARBA" id="ARBA00022806"/>
    </source>
</evidence>
<name>A0A381TG18_9ZZZZ</name>
<protein>
    <recommendedName>
        <fullName evidence="2">ATP-dependent DNA helicase RecG</fullName>
        <ecNumber evidence="13">5.6.2.4</ecNumber>
    </recommendedName>
    <alternativeName>
        <fullName evidence="15">DNA branch migration protein RecG</fullName>
    </alternativeName>
    <alternativeName>
        <fullName evidence="16">Probable DNA 3'-5' helicase RecG</fullName>
    </alternativeName>
</protein>
<dbReference type="SUPFAM" id="SSF50249">
    <property type="entry name" value="Nucleic acid-binding proteins"/>
    <property type="match status" value="1"/>
</dbReference>
<dbReference type="NCBIfam" id="NF008163">
    <property type="entry name" value="PRK10917.1-1"/>
    <property type="match status" value="1"/>
</dbReference>
<dbReference type="InterPro" id="IPR014001">
    <property type="entry name" value="Helicase_ATP-bd"/>
</dbReference>
<dbReference type="SUPFAM" id="SSF52540">
    <property type="entry name" value="P-loop containing nucleoside triphosphate hydrolases"/>
    <property type="match status" value="1"/>
</dbReference>
<dbReference type="GO" id="GO:0016787">
    <property type="term" value="F:hydrolase activity"/>
    <property type="evidence" value="ECO:0007669"/>
    <property type="project" value="UniProtKB-KW"/>
</dbReference>
<keyword evidence="6" id="KW-0347">Helicase</keyword>
<evidence type="ECO:0000313" key="19">
    <source>
        <dbReference type="EMBL" id="SVA14714.1"/>
    </source>
</evidence>
<feature type="domain" description="Helicase ATP-binding" evidence="17">
    <location>
        <begin position="284"/>
        <end position="449"/>
    </location>
</feature>
<dbReference type="Pfam" id="PF00270">
    <property type="entry name" value="DEAD"/>
    <property type="match status" value="1"/>
</dbReference>
<evidence type="ECO:0000256" key="4">
    <source>
        <dbReference type="ARBA" id="ARBA00022763"/>
    </source>
</evidence>
<dbReference type="PROSITE" id="PS51194">
    <property type="entry name" value="HELICASE_CTER"/>
    <property type="match status" value="1"/>
</dbReference>
<evidence type="ECO:0000256" key="11">
    <source>
        <dbReference type="ARBA" id="ARBA00023235"/>
    </source>
</evidence>
<keyword evidence="5" id="KW-0378">Hydrolase</keyword>
<gene>
    <name evidence="19" type="ORF">METZ01_LOCUS67568</name>
</gene>
<dbReference type="SMART" id="SM00490">
    <property type="entry name" value="HELICc"/>
    <property type="match status" value="2"/>
</dbReference>
<organism evidence="19">
    <name type="scientific">marine metagenome</name>
    <dbReference type="NCBI Taxonomy" id="408172"/>
    <lineage>
        <taxon>unclassified sequences</taxon>
        <taxon>metagenomes</taxon>
        <taxon>ecological metagenomes</taxon>
    </lineage>
</organism>
<dbReference type="GO" id="GO:0006281">
    <property type="term" value="P:DNA repair"/>
    <property type="evidence" value="ECO:0007669"/>
    <property type="project" value="UniProtKB-KW"/>
</dbReference>
<evidence type="ECO:0000256" key="5">
    <source>
        <dbReference type="ARBA" id="ARBA00022801"/>
    </source>
</evidence>
<evidence type="ECO:0000259" key="18">
    <source>
        <dbReference type="PROSITE" id="PS51194"/>
    </source>
</evidence>
<evidence type="ECO:0000256" key="15">
    <source>
        <dbReference type="ARBA" id="ARBA00049803"/>
    </source>
</evidence>
<dbReference type="Gene3D" id="3.40.50.300">
    <property type="entry name" value="P-loop containing nucleotide triphosphate hydrolases"/>
    <property type="match status" value="2"/>
</dbReference>
<comment type="similarity">
    <text evidence="1">Belongs to the helicase family. RecG subfamily.</text>
</comment>
<sequence length="694" mass="78446">MPEGKEKNHPIQNIRGVGPKIADTLSNLGIYRVEDAVFHLPYKYEDRTNLTPIGDAPYETPLLIEGEIVKSTVVFRGRRMLITEIFDGTGRLTMRMFHFAFAQHKNLKEGHRIRCFGTIRHGPKGKEMIHPQYQVFSKDEEVEIEDHLTPIYPSTSNLQQGRLRKLIQGSIVYCQKNNLLKENWETEDEGGFKDLLSALTFIHNPPTETSLELLSSGQHPAQRKLIKEELVAHILCSGMLKRETELRKSPLMKSASRQENLLLGSLGFELTNAQTRVWDEIKQDFEKETPMRRLLQGDVGSGKTVIAALATLQASHNSLQTAFMCPTEILAEQHYENMTQWFTGLGIKVDLLLGSTKAKDRKRILSDLQNGKTQVLLGTHALFQKDVIFKSVGLTIIDEQHRFGVHQRFTLLEKGGDKEKSPHQLIMTATPIPRTLSMTVYGALDTSIIDELPPGRRPVETTSRPNSMRSKVIKRIEEVCLDGQRVYWVCTLIEDSDELEAQAAEELFKEISKEVPKVKTGLVHGRLKKEDKDKVINRFRKGDIQLLVCTTVIEVGVDVPEATLMIIENPERLGLAQLHQLRGRVGRKADTDSHCLLLFREPLSELAKERISTMENTNDGFVIAEKDLELRGGGDIHGLRQSGLMNLKIANPIRDSDLLESAQQEALLIAKTNELQARSLIKRWIGARLDYSDS</sequence>
<evidence type="ECO:0000256" key="12">
    <source>
        <dbReference type="ARBA" id="ARBA00034617"/>
    </source>
</evidence>
<dbReference type="InterPro" id="IPR011545">
    <property type="entry name" value="DEAD/DEAH_box_helicase_dom"/>
</dbReference>
<evidence type="ECO:0000256" key="8">
    <source>
        <dbReference type="ARBA" id="ARBA00023125"/>
    </source>
</evidence>
<reference evidence="19" key="1">
    <citation type="submission" date="2018-05" db="EMBL/GenBank/DDBJ databases">
        <authorList>
            <person name="Lanie J.A."/>
            <person name="Ng W.-L."/>
            <person name="Kazmierczak K.M."/>
            <person name="Andrzejewski T.M."/>
            <person name="Davidsen T.M."/>
            <person name="Wayne K.J."/>
            <person name="Tettelin H."/>
            <person name="Glass J.I."/>
            <person name="Rusch D."/>
            <person name="Podicherti R."/>
            <person name="Tsui H.-C.T."/>
            <person name="Winkler M.E."/>
        </authorList>
    </citation>
    <scope>NUCLEOTIDE SEQUENCE</scope>
</reference>
<dbReference type="AlphaFoldDB" id="A0A381TG18"/>
<dbReference type="GO" id="GO:0003677">
    <property type="term" value="F:DNA binding"/>
    <property type="evidence" value="ECO:0007669"/>
    <property type="project" value="UniProtKB-KW"/>
</dbReference>
<keyword evidence="3" id="KW-0547">Nucleotide-binding</keyword>
<evidence type="ECO:0000259" key="17">
    <source>
        <dbReference type="PROSITE" id="PS51192"/>
    </source>
</evidence>
<dbReference type="InterPro" id="IPR047112">
    <property type="entry name" value="RecG/Mfd"/>
</dbReference>
<dbReference type="Pfam" id="PF17191">
    <property type="entry name" value="RecG_wedge"/>
    <property type="match status" value="1"/>
</dbReference>
<dbReference type="PANTHER" id="PTHR47964">
    <property type="entry name" value="ATP-DEPENDENT DNA HELICASE HOMOLOG RECG, CHLOROPLASTIC"/>
    <property type="match status" value="1"/>
</dbReference>
<evidence type="ECO:0000256" key="14">
    <source>
        <dbReference type="ARBA" id="ARBA00048988"/>
    </source>
</evidence>
<dbReference type="GO" id="GO:0043138">
    <property type="term" value="F:3'-5' DNA helicase activity"/>
    <property type="evidence" value="ECO:0007669"/>
    <property type="project" value="UniProtKB-EC"/>
</dbReference>
<keyword evidence="9" id="KW-0233">DNA recombination</keyword>
<dbReference type="GO" id="GO:0006310">
    <property type="term" value="P:DNA recombination"/>
    <property type="evidence" value="ECO:0007669"/>
    <property type="project" value="UniProtKB-KW"/>
</dbReference>
<evidence type="ECO:0000256" key="1">
    <source>
        <dbReference type="ARBA" id="ARBA00007504"/>
    </source>
</evidence>
<dbReference type="Gene3D" id="2.40.50.140">
    <property type="entry name" value="Nucleic acid-binding proteins"/>
    <property type="match status" value="1"/>
</dbReference>
<keyword evidence="10" id="KW-0234">DNA repair</keyword>
<dbReference type="InterPro" id="IPR045562">
    <property type="entry name" value="RecG_dom3_C"/>
</dbReference>
<dbReference type="InterPro" id="IPR027417">
    <property type="entry name" value="P-loop_NTPase"/>
</dbReference>
<keyword evidence="11" id="KW-0413">Isomerase</keyword>
<evidence type="ECO:0000256" key="10">
    <source>
        <dbReference type="ARBA" id="ARBA00023204"/>
    </source>
</evidence>
<keyword evidence="7" id="KW-0067">ATP-binding</keyword>
<dbReference type="InterPro" id="IPR033454">
    <property type="entry name" value="RecG_wedge"/>
</dbReference>
<dbReference type="NCBIfam" id="NF008168">
    <property type="entry name" value="PRK10917.2-2"/>
    <property type="match status" value="1"/>
</dbReference>
<dbReference type="Pfam" id="PF00271">
    <property type="entry name" value="Helicase_C"/>
    <property type="match status" value="1"/>
</dbReference>
<evidence type="ECO:0000256" key="2">
    <source>
        <dbReference type="ARBA" id="ARBA00017846"/>
    </source>
</evidence>
<evidence type="ECO:0000256" key="3">
    <source>
        <dbReference type="ARBA" id="ARBA00022741"/>
    </source>
</evidence>
<dbReference type="InterPro" id="IPR012340">
    <property type="entry name" value="NA-bd_OB-fold"/>
</dbReference>
<comment type="catalytic activity">
    <reaction evidence="14">
        <text>ATP + H2O = ADP + phosphate + H(+)</text>
        <dbReference type="Rhea" id="RHEA:13065"/>
        <dbReference type="ChEBI" id="CHEBI:15377"/>
        <dbReference type="ChEBI" id="CHEBI:15378"/>
        <dbReference type="ChEBI" id="CHEBI:30616"/>
        <dbReference type="ChEBI" id="CHEBI:43474"/>
        <dbReference type="ChEBI" id="CHEBI:456216"/>
        <dbReference type="EC" id="5.6.2.4"/>
    </reaction>
</comment>
<dbReference type="Pfam" id="PF19833">
    <property type="entry name" value="RecG_dom3_C"/>
    <property type="match status" value="1"/>
</dbReference>
<feature type="domain" description="Helicase C-terminal" evidence="18">
    <location>
        <begin position="471"/>
        <end position="629"/>
    </location>
</feature>
<evidence type="ECO:0000256" key="16">
    <source>
        <dbReference type="ARBA" id="ARBA00049819"/>
    </source>
</evidence>
<evidence type="ECO:0000256" key="7">
    <source>
        <dbReference type="ARBA" id="ARBA00022840"/>
    </source>
</evidence>
<dbReference type="PANTHER" id="PTHR47964:SF1">
    <property type="entry name" value="ATP-DEPENDENT DNA HELICASE HOMOLOG RECG, CHLOROPLASTIC"/>
    <property type="match status" value="1"/>
</dbReference>
<dbReference type="PROSITE" id="PS51192">
    <property type="entry name" value="HELICASE_ATP_BIND_1"/>
    <property type="match status" value="1"/>
</dbReference>
<dbReference type="EMBL" id="UINC01004493">
    <property type="protein sequence ID" value="SVA14714.1"/>
    <property type="molecule type" value="Genomic_DNA"/>
</dbReference>
<proteinExistence type="inferred from homology"/>
<evidence type="ECO:0000256" key="13">
    <source>
        <dbReference type="ARBA" id="ARBA00034808"/>
    </source>
</evidence>